<evidence type="ECO:0000256" key="1">
    <source>
        <dbReference type="ARBA" id="ARBA00004651"/>
    </source>
</evidence>
<evidence type="ECO:0000256" key="4">
    <source>
        <dbReference type="ARBA" id="ARBA00022989"/>
    </source>
</evidence>
<dbReference type="InterPro" id="IPR038766">
    <property type="entry name" value="Membrane_comp_ABC_pdt"/>
</dbReference>
<comment type="subcellular location">
    <subcellularLocation>
        <location evidence="1">Cell membrane</location>
        <topology evidence="1">Multi-pass membrane protein</topology>
    </subcellularLocation>
</comment>
<feature type="domain" description="ABC3 transporter permease C-terminal" evidence="7">
    <location>
        <begin position="252"/>
        <end position="370"/>
    </location>
</feature>
<evidence type="ECO:0000256" key="2">
    <source>
        <dbReference type="ARBA" id="ARBA00022475"/>
    </source>
</evidence>
<keyword evidence="9" id="KW-1185">Reference proteome</keyword>
<proteinExistence type="predicted"/>
<feature type="transmembrane region" description="Helical" evidence="6">
    <location>
        <begin position="339"/>
        <end position="363"/>
    </location>
</feature>
<keyword evidence="5 6" id="KW-0472">Membrane</keyword>
<dbReference type="RefSeq" id="WP_069980270.1">
    <property type="nucleotide sequence ID" value="NZ_CP017269.1"/>
</dbReference>
<dbReference type="EMBL" id="CP017269">
    <property type="protein sequence ID" value="AOT71955.1"/>
    <property type="molecule type" value="Genomic_DNA"/>
</dbReference>
<evidence type="ECO:0000256" key="5">
    <source>
        <dbReference type="ARBA" id="ARBA00023136"/>
    </source>
</evidence>
<dbReference type="PANTHER" id="PTHR30287">
    <property type="entry name" value="MEMBRANE COMPONENT OF PREDICTED ABC SUPERFAMILY METABOLITE UPTAKE TRANSPORTER"/>
    <property type="match status" value="1"/>
</dbReference>
<evidence type="ECO:0000256" key="3">
    <source>
        <dbReference type="ARBA" id="ARBA00022692"/>
    </source>
</evidence>
<feature type="transmembrane region" description="Helical" evidence="6">
    <location>
        <begin position="251"/>
        <end position="269"/>
    </location>
</feature>
<feature type="transmembrane region" description="Helical" evidence="6">
    <location>
        <begin position="709"/>
        <end position="729"/>
    </location>
</feature>
<keyword evidence="4 6" id="KW-1133">Transmembrane helix</keyword>
<dbReference type="Pfam" id="PF02687">
    <property type="entry name" value="FtsX"/>
    <property type="match status" value="2"/>
</dbReference>
<sequence>MVINKRIKRVLLENKAQYIGSIILIILSSFIFNYTSQFGMNFERLANEFQEGYVQEDASFTTSKEIENLQELESAANAMIEEGLTLDYTLSEGKTLRIFSQNNRVNLPAILDGKELSGSGDILISPVFADTHNYKIGDELNILDKTFTIVGFAALPNYIYPLQSEEMMMPLPGFGIAVISKEDFAALNQGSSFYAVKFNESVQNSRVQSFEFRELLNSRNIDILKWTDIEDNKRVNIVDAQVQIQKLVSKAIPTGILLLAIILISNVIGRMIHRESTIIGALYALGYRRKEIYRHYLRFPLLIAIIGGIIGTILGIFPVRPLLSFFTTAFIMPMTGIEFSLISMTISLLLPILFLGCGCYFVIRKELKHSPVELMRGKKEKNKVNFLERGLKLEKFRFATRFKIREQLRSLSRLAFLLFGVSVATMLLLWGFVLKSGFDDMLSGGSVYNFEYEYKFDKPQHEPLPAGAEPFQALLFLPEPDAKNDFYVTGILPDSELVTLVDESSTRLSTNQVIVTKPMARLLNANEGDTVDIVRKTDSRVFSIKIDKIADTYEGKFVFMPLADFNQKFEIPEGSYVGAFSNVLLDIPENQSYSVVSLEEKKAAVEEAIGPTKSMISVMAAIAFIIGMIVIYLVTSMIVEENKGTISLMKVFGYRKKEINSLILNSSTIVVVIGYIIGIPLTFKGIGVLVQSLENSVGMTLPPLKINPSYLLIGFIVVMLTYELSKLLCRKKVNAVSMSEALKAGME</sequence>
<feature type="transmembrane region" description="Helical" evidence="6">
    <location>
        <begin position="296"/>
        <end position="319"/>
    </location>
</feature>
<accession>A0A1D8GM08</accession>
<reference evidence="8 9" key="1">
    <citation type="submission" date="2016-09" db="EMBL/GenBank/DDBJ databases">
        <title>Genomic analysis reveals versatility of anaerobic energy metabolism of Geosporobacter ferrireducens IRF9 of phylum Firmicutes.</title>
        <authorList>
            <person name="Kim S.-J."/>
        </authorList>
    </citation>
    <scope>NUCLEOTIDE SEQUENCE [LARGE SCALE GENOMIC DNA]</scope>
    <source>
        <strain evidence="8 9">IRF9</strain>
    </source>
</reference>
<evidence type="ECO:0000259" key="7">
    <source>
        <dbReference type="Pfam" id="PF02687"/>
    </source>
</evidence>
<name>A0A1D8GM08_9FIRM</name>
<keyword evidence="3 6" id="KW-0812">Transmembrane</keyword>
<dbReference type="STRING" id="1424294.Gferi_21885"/>
<dbReference type="Proteomes" id="UP000095743">
    <property type="component" value="Chromosome"/>
</dbReference>
<dbReference type="GO" id="GO:0005886">
    <property type="term" value="C:plasma membrane"/>
    <property type="evidence" value="ECO:0007669"/>
    <property type="project" value="UniProtKB-SubCell"/>
</dbReference>
<dbReference type="AlphaFoldDB" id="A0A1D8GM08"/>
<feature type="transmembrane region" description="Helical" evidence="6">
    <location>
        <begin position="411"/>
        <end position="433"/>
    </location>
</feature>
<organism evidence="8 9">
    <name type="scientific">Geosporobacter ferrireducens</name>
    <dbReference type="NCBI Taxonomy" id="1424294"/>
    <lineage>
        <taxon>Bacteria</taxon>
        <taxon>Bacillati</taxon>
        <taxon>Bacillota</taxon>
        <taxon>Clostridia</taxon>
        <taxon>Peptostreptococcales</taxon>
        <taxon>Thermotaleaceae</taxon>
        <taxon>Geosporobacter</taxon>
    </lineage>
</organism>
<feature type="transmembrane region" description="Helical" evidence="6">
    <location>
        <begin position="659"/>
        <end position="683"/>
    </location>
</feature>
<feature type="domain" description="ABC3 transporter permease C-terminal" evidence="7">
    <location>
        <begin position="618"/>
        <end position="732"/>
    </location>
</feature>
<dbReference type="PANTHER" id="PTHR30287:SF1">
    <property type="entry name" value="INNER MEMBRANE PROTEIN"/>
    <property type="match status" value="1"/>
</dbReference>
<dbReference type="InterPro" id="IPR003838">
    <property type="entry name" value="ABC3_permease_C"/>
</dbReference>
<protein>
    <recommendedName>
        <fullName evidence="7">ABC3 transporter permease C-terminal domain-containing protein</fullName>
    </recommendedName>
</protein>
<evidence type="ECO:0000313" key="8">
    <source>
        <dbReference type="EMBL" id="AOT71955.1"/>
    </source>
</evidence>
<feature type="transmembrane region" description="Helical" evidence="6">
    <location>
        <begin position="16"/>
        <end position="34"/>
    </location>
</feature>
<keyword evidence="2" id="KW-1003">Cell membrane</keyword>
<evidence type="ECO:0000313" key="9">
    <source>
        <dbReference type="Proteomes" id="UP000095743"/>
    </source>
</evidence>
<feature type="transmembrane region" description="Helical" evidence="6">
    <location>
        <begin position="615"/>
        <end position="639"/>
    </location>
</feature>
<evidence type="ECO:0000256" key="6">
    <source>
        <dbReference type="SAM" id="Phobius"/>
    </source>
</evidence>
<dbReference type="KEGG" id="gfe:Gferi_21885"/>
<gene>
    <name evidence="8" type="ORF">Gferi_21885</name>
</gene>